<feature type="chain" id="PRO_5045280467" description="Granulins domain-containing protein" evidence="1">
    <location>
        <begin position="25"/>
        <end position="161"/>
    </location>
</feature>
<feature type="signal peptide" evidence="1">
    <location>
        <begin position="1"/>
        <end position="24"/>
    </location>
</feature>
<keyword evidence="3" id="KW-1185">Reference proteome</keyword>
<reference evidence="2 3" key="1">
    <citation type="submission" date="2024-02" db="EMBL/GenBank/DDBJ databases">
        <title>A draft genome for the cacao thread blight pathogen Marasmius crinis-equi.</title>
        <authorList>
            <person name="Cohen S.P."/>
            <person name="Baruah I.K."/>
            <person name="Amoako-Attah I."/>
            <person name="Bukari Y."/>
            <person name="Meinhardt L.W."/>
            <person name="Bailey B.A."/>
        </authorList>
    </citation>
    <scope>NUCLEOTIDE SEQUENCE [LARGE SCALE GENOMIC DNA]</scope>
    <source>
        <strain evidence="2 3">GH-76</strain>
    </source>
</reference>
<proteinExistence type="predicted"/>
<evidence type="ECO:0000313" key="3">
    <source>
        <dbReference type="Proteomes" id="UP001465976"/>
    </source>
</evidence>
<dbReference type="Proteomes" id="UP001465976">
    <property type="component" value="Unassembled WGS sequence"/>
</dbReference>
<protein>
    <recommendedName>
        <fullName evidence="4">Granulins domain-containing protein</fullName>
    </recommendedName>
</protein>
<keyword evidence="1" id="KW-0732">Signal</keyword>
<name>A0ABR3FW55_9AGAR</name>
<evidence type="ECO:0000256" key="1">
    <source>
        <dbReference type="SAM" id="SignalP"/>
    </source>
</evidence>
<gene>
    <name evidence="2" type="ORF">V5O48_002630</name>
</gene>
<sequence length="161" mass="16735">MLSKTSLKLASLVLISLQVTSVLAANRAHVAAALDRRQIVTGDLESSTTDLSSSATMMTTTTTALETTLTTGSPQRQCKGEGESCGGHGGHCCSPYQCDDGDRGICVMPTCRKEKEKCGAQHGACCSGLRCDDGNDGHCQLESSTSTPTSTPATDSIKLAF</sequence>
<organism evidence="2 3">
    <name type="scientific">Marasmius crinis-equi</name>
    <dbReference type="NCBI Taxonomy" id="585013"/>
    <lineage>
        <taxon>Eukaryota</taxon>
        <taxon>Fungi</taxon>
        <taxon>Dikarya</taxon>
        <taxon>Basidiomycota</taxon>
        <taxon>Agaricomycotina</taxon>
        <taxon>Agaricomycetes</taxon>
        <taxon>Agaricomycetidae</taxon>
        <taxon>Agaricales</taxon>
        <taxon>Marasmiineae</taxon>
        <taxon>Marasmiaceae</taxon>
        <taxon>Marasmius</taxon>
    </lineage>
</organism>
<comment type="caution">
    <text evidence="2">The sequence shown here is derived from an EMBL/GenBank/DDBJ whole genome shotgun (WGS) entry which is preliminary data.</text>
</comment>
<dbReference type="EMBL" id="JBAHYK010000062">
    <property type="protein sequence ID" value="KAL0579354.1"/>
    <property type="molecule type" value="Genomic_DNA"/>
</dbReference>
<evidence type="ECO:0008006" key="4">
    <source>
        <dbReference type="Google" id="ProtNLM"/>
    </source>
</evidence>
<evidence type="ECO:0000313" key="2">
    <source>
        <dbReference type="EMBL" id="KAL0579354.1"/>
    </source>
</evidence>
<accession>A0ABR3FW55</accession>